<proteinExistence type="predicted"/>
<dbReference type="STRING" id="1642647.PSM36_2098"/>
<protein>
    <recommendedName>
        <fullName evidence="3">Porin</fullName>
    </recommendedName>
</protein>
<gene>
    <name evidence="1" type="ORF">PSM36_2098</name>
</gene>
<organism evidence="1 2">
    <name type="scientific">Proteiniphilum saccharofermentans</name>
    <dbReference type="NCBI Taxonomy" id="1642647"/>
    <lineage>
        <taxon>Bacteria</taxon>
        <taxon>Pseudomonadati</taxon>
        <taxon>Bacteroidota</taxon>
        <taxon>Bacteroidia</taxon>
        <taxon>Bacteroidales</taxon>
        <taxon>Dysgonomonadaceae</taxon>
        <taxon>Proteiniphilum</taxon>
    </lineage>
</organism>
<name>A0A1R3TAA4_9BACT</name>
<dbReference type="RefSeq" id="WP_076930828.1">
    <property type="nucleotide sequence ID" value="NZ_LT605205.1"/>
</dbReference>
<accession>A0A1R3TAA4</accession>
<dbReference type="Pfam" id="PF14121">
    <property type="entry name" value="Porin_10"/>
    <property type="match status" value="1"/>
</dbReference>
<evidence type="ECO:0000313" key="1">
    <source>
        <dbReference type="EMBL" id="SCD20905.1"/>
    </source>
</evidence>
<keyword evidence="2" id="KW-1185">Reference proteome</keyword>
<dbReference type="EMBL" id="LT605205">
    <property type="protein sequence ID" value="SCD20905.1"/>
    <property type="molecule type" value="Genomic_DNA"/>
</dbReference>
<dbReference type="AlphaFoldDB" id="A0A1R3TAA4"/>
<reference evidence="1 2" key="1">
    <citation type="submission" date="2016-08" db="EMBL/GenBank/DDBJ databases">
        <authorList>
            <person name="Seilhamer J.J."/>
        </authorList>
    </citation>
    <scope>NUCLEOTIDE SEQUENCE [LARGE SCALE GENOMIC DNA]</scope>
    <source>
        <strain evidence="1">M3/6</strain>
    </source>
</reference>
<evidence type="ECO:0000313" key="2">
    <source>
        <dbReference type="Proteomes" id="UP000187464"/>
    </source>
</evidence>
<dbReference type="InterPro" id="IPR025631">
    <property type="entry name" value="Porin_10"/>
</dbReference>
<dbReference type="Proteomes" id="UP000187464">
    <property type="component" value="Chromosome I"/>
</dbReference>
<evidence type="ECO:0008006" key="3">
    <source>
        <dbReference type="Google" id="ProtNLM"/>
    </source>
</evidence>
<sequence length="721" mass="82531">MREKPCWLSVYGDFYVDLHPMKEKLFISLLACVLCVGTAYPQARIILPDSSQITTNPDSLDLLPRQIPQDIEPDNDSVSAGSRSHIDHLLNDHGAEADSLRRLARMTIWKLDARTGNRLPAVSDTLLHNYQQTILPDGQSVAMGFLATLGSPAFSKIFVDRPETEHFVFNNAYYLYLKDPEEVLFVNTRVPYSRLSYNRAVPKQTREERFEARLTSNFGKSLNVGLDADLINTRGYYNSQAVKHNNFSLFGNYLSDRIEAHAFMNLGSLKNAENGGITDERFITHPDSIQQSFTSRDIPVKFTNTWNSLRNNRFFLSGRYNLGYMDAPGDSLHKGQGQFVPVASIGFASQYTQQHRRFLSYDTAYVNVDGVDMHRIDQFYPNRFYEGAVDDSIRFISIKNSVSLSLREGFKEWVKFGLTAFLEHELRNYSLRDSLRPGMMQHRESAVTLGGVLNKQQGDNLLFNIRADLGVFGANLGEFRAIGDVETGFDIAGKRTTLSAHAYIKNLKPKYLEENYYSKYFRWDHDFGDIRRVYAGGKLHIPFTNTTVSAGVENLQNFIYYNSERQIAQESGNIQLLTVRVDQNLRFGIFNWDNQVVYQTSSNQEVIPVPKLSVYSNMYLKTKIVNELTLQLGVDAHYHTNYYVPGYEPALLQFYNQRKKEIGNYPIATVYANMHLKQTRFYVMYYNVASQFMNPKEYFSLPGYPVNPAIIRLGVSVNLHN</sequence>
<dbReference type="KEGG" id="psac:PSM36_2098"/>